<dbReference type="GO" id="GO:0052856">
    <property type="term" value="F:NAD(P)HX epimerase activity"/>
    <property type="evidence" value="ECO:0007669"/>
    <property type="project" value="UniProtKB-UniRule"/>
</dbReference>
<accession>I7IHE5</accession>
<feature type="domain" description="YjeF N-terminal" evidence="11">
    <location>
        <begin position="13"/>
        <end position="216"/>
    </location>
</feature>
<evidence type="ECO:0000313" key="12">
    <source>
        <dbReference type="EMBL" id="CCF75672.1"/>
    </source>
</evidence>
<protein>
    <recommendedName>
        <fullName evidence="3 10">NAD(P)H-hydrate epimerase</fullName>
        <ecNumber evidence="3 10">5.1.99.6</ecNumber>
    </recommendedName>
    <alternativeName>
        <fullName evidence="10">NAD(P)HX epimerase</fullName>
    </alternativeName>
</protein>
<keyword evidence="5 10" id="KW-0547">Nucleotide-binding</keyword>
<comment type="similarity">
    <text evidence="10">Belongs to the NnrE/AIBP family.</text>
</comment>
<feature type="binding site" evidence="10">
    <location>
        <begin position="132"/>
        <end position="138"/>
    </location>
    <ligand>
        <name>(6S)-NADPHX</name>
        <dbReference type="ChEBI" id="CHEBI:64076"/>
    </ligand>
</feature>
<dbReference type="NCBIfam" id="TIGR00197">
    <property type="entry name" value="yjeF_nterm"/>
    <property type="match status" value="1"/>
</dbReference>
<keyword evidence="6" id="KW-0521">NADP</keyword>
<keyword evidence="8 10" id="KW-0520">NAD</keyword>
<dbReference type="HAMAP" id="MF_01966">
    <property type="entry name" value="NADHX_epimerase"/>
    <property type="match status" value="1"/>
</dbReference>
<proteinExistence type="inferred from homology"/>
<dbReference type="Gene3D" id="3.40.50.10260">
    <property type="entry name" value="YjeF N-terminal domain"/>
    <property type="match status" value="1"/>
</dbReference>
<dbReference type="InterPro" id="IPR004443">
    <property type="entry name" value="YjeF_N_dom"/>
</dbReference>
<evidence type="ECO:0000256" key="8">
    <source>
        <dbReference type="ARBA" id="ARBA00023027"/>
    </source>
</evidence>
<dbReference type="SUPFAM" id="SSF64153">
    <property type="entry name" value="YjeF N-terminal domain-like"/>
    <property type="match status" value="1"/>
</dbReference>
<dbReference type="Pfam" id="PF03853">
    <property type="entry name" value="YjeF_N"/>
    <property type="match status" value="1"/>
</dbReference>
<evidence type="ECO:0000256" key="10">
    <source>
        <dbReference type="HAMAP-Rule" id="MF_03159"/>
    </source>
</evidence>
<dbReference type="InterPro" id="IPR036652">
    <property type="entry name" value="YjeF_N_dom_sf"/>
</dbReference>
<evidence type="ECO:0000256" key="3">
    <source>
        <dbReference type="ARBA" id="ARBA00012228"/>
    </source>
</evidence>
<feature type="binding site" evidence="10">
    <location>
        <position position="66"/>
    </location>
    <ligand>
        <name>K(+)</name>
        <dbReference type="ChEBI" id="CHEBI:29103"/>
    </ligand>
</feature>
<dbReference type="GO" id="GO:0046872">
    <property type="term" value="F:metal ion binding"/>
    <property type="evidence" value="ECO:0007669"/>
    <property type="project" value="UniProtKB-KW"/>
</dbReference>
<evidence type="ECO:0000256" key="4">
    <source>
        <dbReference type="ARBA" id="ARBA00022723"/>
    </source>
</evidence>
<gene>
    <name evidence="12" type="ORF">BmR1_04g07405</name>
</gene>
<evidence type="ECO:0000313" key="13">
    <source>
        <dbReference type="Proteomes" id="UP000002899"/>
    </source>
</evidence>
<feature type="binding site" evidence="10">
    <location>
        <position position="164"/>
    </location>
    <ligand>
        <name>K(+)</name>
        <dbReference type="ChEBI" id="CHEBI:29103"/>
    </ligand>
</feature>
<dbReference type="InterPro" id="IPR032976">
    <property type="entry name" value="YJEFN_prot_NAXE-like"/>
</dbReference>
<dbReference type="OrthoDB" id="10064708at2759"/>
<reference evidence="12 13" key="1">
    <citation type="journal article" date="2012" name="Nucleic Acids Res.">
        <title>Sequencing of the smallest Apicomplexan genome from the human pathogen Babesia microti.</title>
        <authorList>
            <person name="Cornillot E."/>
            <person name="Hadj-Kaddour K."/>
            <person name="Dassouli A."/>
            <person name="Noel B."/>
            <person name="Ranwez V."/>
            <person name="Vacherie B."/>
            <person name="Augagneur Y."/>
            <person name="Bres V."/>
            <person name="Duclos A."/>
            <person name="Randazzo S."/>
            <person name="Carcy B."/>
            <person name="Debierre-Grockiego F."/>
            <person name="Delbecq S."/>
            <person name="Moubri-Menage K."/>
            <person name="Shams-Eldin H."/>
            <person name="Usmani-Brown S."/>
            <person name="Bringaud F."/>
            <person name="Wincker P."/>
            <person name="Vivares C.P."/>
            <person name="Schwarz R.T."/>
            <person name="Schetters T.P."/>
            <person name="Krause P.J."/>
            <person name="Gorenflot A."/>
            <person name="Berry V."/>
            <person name="Barbe V."/>
            <person name="Ben Mamoun C."/>
        </authorList>
    </citation>
    <scope>NUCLEOTIDE SEQUENCE [LARGE SCALE GENOMIC DNA]</scope>
    <source>
        <strain evidence="12 13">RI</strain>
    </source>
</reference>
<comment type="catalytic activity">
    <reaction evidence="2 10">
        <text>(6R)-NADPHX = (6S)-NADPHX</text>
        <dbReference type="Rhea" id="RHEA:32227"/>
        <dbReference type="ChEBI" id="CHEBI:64076"/>
        <dbReference type="ChEBI" id="CHEBI:64077"/>
        <dbReference type="EC" id="5.1.99.6"/>
    </reaction>
</comment>
<dbReference type="PROSITE" id="PS51385">
    <property type="entry name" value="YJEF_N"/>
    <property type="match status" value="1"/>
</dbReference>
<dbReference type="Proteomes" id="UP000002899">
    <property type="component" value="Chromosome IV"/>
</dbReference>
<reference evidence="12 13" key="3">
    <citation type="journal article" date="2016" name="Sci. Rep.">
        <title>Genome-wide diversity and gene expression profiling of Babesia microti isolates identify polymorphic genes that mediate host-pathogen interactions.</title>
        <authorList>
            <person name="Silva J.C."/>
            <person name="Cornillot E."/>
            <person name="McCracken C."/>
            <person name="Usmani-Brown S."/>
            <person name="Dwivedi A."/>
            <person name="Ifeonu O.O."/>
            <person name="Crabtree J."/>
            <person name="Gotia H.T."/>
            <person name="Virji A.Z."/>
            <person name="Reynes C."/>
            <person name="Colinge J."/>
            <person name="Kumar V."/>
            <person name="Lawres L."/>
            <person name="Pazzi J.E."/>
            <person name="Pablo J.V."/>
            <person name="Hung C."/>
            <person name="Brancato J."/>
            <person name="Kumari P."/>
            <person name="Orvis J."/>
            <person name="Tretina K."/>
            <person name="Chibucos M."/>
            <person name="Ott S."/>
            <person name="Sadzewicz L."/>
            <person name="Sengamalay N."/>
            <person name="Shetty A.C."/>
            <person name="Su Q."/>
            <person name="Tallon L."/>
            <person name="Fraser C.M."/>
            <person name="Frutos R."/>
            <person name="Molina D.M."/>
            <person name="Krause P.J."/>
            <person name="Ben Mamoun C."/>
        </authorList>
    </citation>
    <scope>NUCLEOTIDE SEQUENCE [LARGE SCALE GENOMIC DNA]</scope>
    <source>
        <strain evidence="12 13">RI</strain>
    </source>
</reference>
<feature type="binding site" evidence="10">
    <location>
        <begin position="65"/>
        <end position="69"/>
    </location>
    <ligand>
        <name>(6S)-NADPHX</name>
        <dbReference type="ChEBI" id="CHEBI:64076"/>
    </ligand>
</feature>
<dbReference type="AlphaFoldDB" id="I7IHE5"/>
<keyword evidence="4 10" id="KW-0479">Metal-binding</keyword>
<dbReference type="KEGG" id="bmic:BmR1_04g07405"/>
<feature type="binding site" evidence="10">
    <location>
        <position position="128"/>
    </location>
    <ligand>
        <name>K(+)</name>
        <dbReference type="ChEBI" id="CHEBI:29103"/>
    </ligand>
</feature>
<dbReference type="GeneID" id="24426124"/>
<dbReference type="EMBL" id="LN871599">
    <property type="protein sequence ID" value="CCF75672.1"/>
    <property type="molecule type" value="Genomic_DNA"/>
</dbReference>
<dbReference type="PANTHER" id="PTHR13232">
    <property type="entry name" value="NAD(P)H-HYDRATE EPIMERASE"/>
    <property type="match status" value="1"/>
</dbReference>
<reference evidence="12 13" key="2">
    <citation type="journal article" date="2013" name="PLoS ONE">
        <title>Whole genome mapping and re-organization of the nuclear and mitochondrial genomes of Babesia microti isolates.</title>
        <authorList>
            <person name="Cornillot E."/>
            <person name="Dassouli A."/>
            <person name="Garg A."/>
            <person name="Pachikara N."/>
            <person name="Randazzo S."/>
            <person name="Depoix D."/>
            <person name="Carcy B."/>
            <person name="Delbecq S."/>
            <person name="Frutos R."/>
            <person name="Silva J.C."/>
            <person name="Sutton R."/>
            <person name="Krause P.J."/>
            <person name="Mamoun C.B."/>
        </authorList>
    </citation>
    <scope>NUCLEOTIDE SEQUENCE [LARGE SCALE GENOMIC DNA]</scope>
    <source>
        <strain evidence="12 13">RI</strain>
    </source>
</reference>
<evidence type="ECO:0000256" key="1">
    <source>
        <dbReference type="ARBA" id="ARBA00000013"/>
    </source>
</evidence>
<dbReference type="PANTHER" id="PTHR13232:SF10">
    <property type="entry name" value="NAD(P)H-HYDRATE EPIMERASE"/>
    <property type="match status" value="1"/>
</dbReference>
<name>I7IHE5_BABMR</name>
<keyword evidence="7 10" id="KW-0630">Potassium</keyword>
<dbReference type="EC" id="5.1.99.6" evidence="3 10"/>
<dbReference type="RefSeq" id="XP_012650080.1">
    <property type="nucleotide sequence ID" value="XM_012794626.1"/>
</dbReference>
<keyword evidence="9 10" id="KW-0413">Isomerase</keyword>
<evidence type="ECO:0000256" key="9">
    <source>
        <dbReference type="ARBA" id="ARBA00023235"/>
    </source>
</evidence>
<dbReference type="GO" id="GO:0000166">
    <property type="term" value="F:nucleotide binding"/>
    <property type="evidence" value="ECO:0007669"/>
    <property type="project" value="UniProtKB-KW"/>
</dbReference>
<feature type="binding site" evidence="10">
    <location>
        <position position="143"/>
    </location>
    <ligand>
        <name>(6S)-NADPHX</name>
        <dbReference type="ChEBI" id="CHEBI:64076"/>
    </ligand>
</feature>
<evidence type="ECO:0000256" key="7">
    <source>
        <dbReference type="ARBA" id="ARBA00022958"/>
    </source>
</evidence>
<comment type="function">
    <text evidence="10">Catalyzes the epimerization of the S- and R-forms of NAD(P)HX, a damaged form of NAD(P)H that is a result of enzymatic or heat-dependent hydration. This is a prerequisite for the S-specific NAD(P)H-hydrate dehydratase to allow the repair of both epimers of NAD(P)HX.</text>
</comment>
<comment type="catalytic activity">
    <reaction evidence="1 10">
        <text>(6R)-NADHX = (6S)-NADHX</text>
        <dbReference type="Rhea" id="RHEA:32215"/>
        <dbReference type="ChEBI" id="CHEBI:64074"/>
        <dbReference type="ChEBI" id="CHEBI:64075"/>
        <dbReference type="EC" id="5.1.99.6"/>
    </reaction>
</comment>
<evidence type="ECO:0000256" key="2">
    <source>
        <dbReference type="ARBA" id="ARBA00000909"/>
    </source>
</evidence>
<comment type="cofactor">
    <cofactor evidence="10">
        <name>K(+)</name>
        <dbReference type="ChEBI" id="CHEBI:29103"/>
    </cofactor>
    <text evidence="10">Binds 1 potassium ion per subunit.</text>
</comment>
<keyword evidence="13" id="KW-1185">Reference proteome</keyword>
<sequence>MDKSISYIDFKEAYELDKRLMSPEFGYTLEQLMELAGYSVSKCIHHITQKYKPANKLLIICGPGNNGGDGLVAARHLTCFGFYVKVFYPKLGKKTLFNNLTMQLRSYNVEICDNLNENEYDDFDLIIDAIFGFGLKGEVREPYNTILRNLSKYTNKIISIDVPSGPYLDADKSNANVNGSKNFPCNISLCVPKNCVKNFSGLHFLAGRFLPPTVKDVVLPTYTDTNEFALLNKNQ</sequence>
<dbReference type="VEuPathDB" id="PiroplasmaDB:BmR1_04g07405"/>
<feature type="binding site" evidence="10">
    <location>
        <position position="161"/>
    </location>
    <ligand>
        <name>(6S)-NADPHX</name>
        <dbReference type="ChEBI" id="CHEBI:64076"/>
    </ligand>
</feature>
<evidence type="ECO:0000256" key="5">
    <source>
        <dbReference type="ARBA" id="ARBA00022741"/>
    </source>
</evidence>
<evidence type="ECO:0000259" key="11">
    <source>
        <dbReference type="PROSITE" id="PS51385"/>
    </source>
</evidence>
<evidence type="ECO:0000256" key="6">
    <source>
        <dbReference type="ARBA" id="ARBA00022857"/>
    </source>
</evidence>
<dbReference type="GO" id="GO:0005739">
    <property type="term" value="C:mitochondrion"/>
    <property type="evidence" value="ECO:0007669"/>
    <property type="project" value="TreeGrafter"/>
</dbReference>
<organism evidence="12 13">
    <name type="scientific">Babesia microti (strain RI)</name>
    <dbReference type="NCBI Taxonomy" id="1133968"/>
    <lineage>
        <taxon>Eukaryota</taxon>
        <taxon>Sar</taxon>
        <taxon>Alveolata</taxon>
        <taxon>Apicomplexa</taxon>
        <taxon>Aconoidasida</taxon>
        <taxon>Piroplasmida</taxon>
        <taxon>Babesiidae</taxon>
        <taxon>Babesia</taxon>
    </lineage>
</organism>